<name>A0ABW3DZR3_9ACTN</name>
<dbReference type="Gene3D" id="3.40.630.30">
    <property type="match status" value="1"/>
</dbReference>
<organism evidence="1 2">
    <name type="scientific">Streptosporangium algeriense</name>
    <dbReference type="NCBI Taxonomy" id="1682748"/>
    <lineage>
        <taxon>Bacteria</taxon>
        <taxon>Bacillati</taxon>
        <taxon>Actinomycetota</taxon>
        <taxon>Actinomycetes</taxon>
        <taxon>Streptosporangiales</taxon>
        <taxon>Streptosporangiaceae</taxon>
        <taxon>Streptosporangium</taxon>
    </lineage>
</organism>
<accession>A0ABW3DZR3</accession>
<dbReference type="SUPFAM" id="SSF55729">
    <property type="entry name" value="Acyl-CoA N-acyltransferases (Nat)"/>
    <property type="match status" value="1"/>
</dbReference>
<reference evidence="2" key="1">
    <citation type="journal article" date="2019" name="Int. J. Syst. Evol. Microbiol.">
        <title>The Global Catalogue of Microorganisms (GCM) 10K type strain sequencing project: providing services to taxonomists for standard genome sequencing and annotation.</title>
        <authorList>
            <consortium name="The Broad Institute Genomics Platform"/>
            <consortium name="The Broad Institute Genome Sequencing Center for Infectious Disease"/>
            <person name="Wu L."/>
            <person name="Ma J."/>
        </authorList>
    </citation>
    <scope>NUCLEOTIDE SEQUENCE [LARGE SCALE GENOMIC DNA]</scope>
    <source>
        <strain evidence="2">CCUG 62974</strain>
    </source>
</reference>
<keyword evidence="1" id="KW-0012">Acyltransferase</keyword>
<feature type="non-terminal residue" evidence="1">
    <location>
        <position position="86"/>
    </location>
</feature>
<gene>
    <name evidence="1" type="ORF">ACFQ08_27450</name>
</gene>
<dbReference type="GO" id="GO:0016746">
    <property type="term" value="F:acyltransferase activity"/>
    <property type="evidence" value="ECO:0007669"/>
    <property type="project" value="UniProtKB-KW"/>
</dbReference>
<dbReference type="InterPro" id="IPR016181">
    <property type="entry name" value="Acyl_CoA_acyltransferase"/>
</dbReference>
<evidence type="ECO:0000313" key="1">
    <source>
        <dbReference type="EMBL" id="MFD0888292.1"/>
    </source>
</evidence>
<sequence>MSLNLRPLTENDYPAWIRADEEAFGNVIPPHRRELFMELVDFDRSLGAFDGAELVGATCICGFTMTVPGGPVPVAGVTAVAVLPSH</sequence>
<dbReference type="Pfam" id="PF13527">
    <property type="entry name" value="Acetyltransf_9"/>
    <property type="match status" value="1"/>
</dbReference>
<dbReference type="Proteomes" id="UP001597024">
    <property type="component" value="Unassembled WGS sequence"/>
</dbReference>
<protein>
    <submittedName>
        <fullName evidence="1">GNAT family N-acetyltransferase</fullName>
        <ecNumber evidence="1">2.3.1.-</ecNumber>
    </submittedName>
</protein>
<evidence type="ECO:0000313" key="2">
    <source>
        <dbReference type="Proteomes" id="UP001597024"/>
    </source>
</evidence>
<dbReference type="EC" id="2.3.1.-" evidence="1"/>
<keyword evidence="1" id="KW-0808">Transferase</keyword>
<dbReference type="EMBL" id="JBHTHX010001265">
    <property type="protein sequence ID" value="MFD0888292.1"/>
    <property type="molecule type" value="Genomic_DNA"/>
</dbReference>
<comment type="caution">
    <text evidence="1">The sequence shown here is derived from an EMBL/GenBank/DDBJ whole genome shotgun (WGS) entry which is preliminary data.</text>
</comment>
<proteinExistence type="predicted"/>
<keyword evidence="2" id="KW-1185">Reference proteome</keyword>